<proteinExistence type="predicted"/>
<evidence type="ECO:0000313" key="4">
    <source>
        <dbReference type="Proteomes" id="UP001497457"/>
    </source>
</evidence>
<organism evidence="3 4">
    <name type="scientific">Urochloa decumbens</name>
    <dbReference type="NCBI Taxonomy" id="240449"/>
    <lineage>
        <taxon>Eukaryota</taxon>
        <taxon>Viridiplantae</taxon>
        <taxon>Streptophyta</taxon>
        <taxon>Embryophyta</taxon>
        <taxon>Tracheophyta</taxon>
        <taxon>Spermatophyta</taxon>
        <taxon>Magnoliopsida</taxon>
        <taxon>Liliopsida</taxon>
        <taxon>Poales</taxon>
        <taxon>Poaceae</taxon>
        <taxon>PACMAD clade</taxon>
        <taxon>Panicoideae</taxon>
        <taxon>Panicodae</taxon>
        <taxon>Paniceae</taxon>
        <taxon>Melinidinae</taxon>
        <taxon>Urochloa</taxon>
    </lineage>
</organism>
<dbReference type="PANTHER" id="PTHR36140:SF3">
    <property type="entry name" value="F-BOX DOMAIN-CONTAINING PROTEIN"/>
    <property type="match status" value="1"/>
</dbReference>
<reference evidence="3 4" key="2">
    <citation type="submission" date="2024-10" db="EMBL/GenBank/DDBJ databases">
        <authorList>
            <person name="Ryan C."/>
        </authorList>
    </citation>
    <scope>NUCLEOTIDE SEQUENCE [LARGE SCALE GENOMIC DNA]</scope>
</reference>
<sequence>MLPGKRTLLQSTAPHTSTSTVARNSGWLSVRRDRPSNFKRPRRADEGDGSPLPDEILLGIFAGIIEIADLVRCAATCRRWRRLVSGEAAFIHTLPPLTGKDGVGHYACTVLTADDRHGENGGTDSPRSASSYRLLLVYSRRDFTAFRSYSSSDDDGGGWSPEAKVTGARLGKQQMGLMRNGVVAPGGRVAYWLAKDAVFALRLDTMEASVLAKRRVHIDSTRLGFTPEGNLCTVKLDRAMNKATHRWSVRVLCISTNGLHSGDYDRHERWQKEYDIWIESFSLDNGATLKLRWFCERSGVVLFTTDHWIGGGRISEVYAFSIPTRTLEKVMASNNNGDGNGGGPWENFYGYEIDQAAYLSSLAEPGRMMEDI</sequence>
<dbReference type="Proteomes" id="UP001497457">
    <property type="component" value="Chromosome 28b"/>
</dbReference>
<evidence type="ECO:0000256" key="1">
    <source>
        <dbReference type="SAM" id="MobiDB-lite"/>
    </source>
</evidence>
<evidence type="ECO:0000259" key="2">
    <source>
        <dbReference type="Pfam" id="PF12937"/>
    </source>
</evidence>
<dbReference type="Pfam" id="PF12937">
    <property type="entry name" value="F-box-like"/>
    <property type="match status" value="1"/>
</dbReference>
<dbReference type="InterPro" id="IPR036047">
    <property type="entry name" value="F-box-like_dom_sf"/>
</dbReference>
<reference evidence="4" key="1">
    <citation type="submission" date="2024-06" db="EMBL/GenBank/DDBJ databases">
        <authorList>
            <person name="Ryan C."/>
        </authorList>
    </citation>
    <scope>NUCLEOTIDE SEQUENCE [LARGE SCALE GENOMIC DNA]</scope>
</reference>
<dbReference type="Gene3D" id="1.20.1280.50">
    <property type="match status" value="1"/>
</dbReference>
<dbReference type="PANTHER" id="PTHR36140">
    <property type="entry name" value="F-BOX DOMAIN-CONTAINING PROTEIN-RELATED"/>
    <property type="match status" value="1"/>
</dbReference>
<dbReference type="EMBL" id="OZ075138">
    <property type="protein sequence ID" value="CAL5010288.1"/>
    <property type="molecule type" value="Genomic_DNA"/>
</dbReference>
<feature type="region of interest" description="Disordered" evidence="1">
    <location>
        <begin position="1"/>
        <end position="26"/>
    </location>
</feature>
<accession>A0ABC9BZE0</accession>
<feature type="domain" description="F-box" evidence="2">
    <location>
        <begin position="52"/>
        <end position="87"/>
    </location>
</feature>
<dbReference type="AlphaFoldDB" id="A0ABC9BZE0"/>
<keyword evidence="4" id="KW-1185">Reference proteome</keyword>
<dbReference type="CDD" id="cd09917">
    <property type="entry name" value="F-box_SF"/>
    <property type="match status" value="1"/>
</dbReference>
<protein>
    <recommendedName>
        <fullName evidence="2">F-box domain-containing protein</fullName>
    </recommendedName>
</protein>
<dbReference type="SUPFAM" id="SSF81383">
    <property type="entry name" value="F-box domain"/>
    <property type="match status" value="1"/>
</dbReference>
<dbReference type="InterPro" id="IPR001810">
    <property type="entry name" value="F-box_dom"/>
</dbReference>
<name>A0ABC9BZE0_9POAL</name>
<evidence type="ECO:0000313" key="3">
    <source>
        <dbReference type="EMBL" id="CAL5010288.1"/>
    </source>
</evidence>
<gene>
    <name evidence="3" type="ORF">URODEC1_LOCUS69932</name>
</gene>
<feature type="compositionally biased region" description="Polar residues" evidence="1">
    <location>
        <begin position="8"/>
        <end position="26"/>
    </location>
</feature>